<name>A0A367RG99_NOSPU</name>
<comment type="caution">
    <text evidence="1">The sequence shown here is derived from an EMBL/GenBank/DDBJ whole genome shotgun (WGS) entry which is preliminary data.</text>
</comment>
<accession>A0A367RG99</accession>
<proteinExistence type="predicted"/>
<organism evidence="1 2">
    <name type="scientific">Nostoc punctiforme NIES-2108</name>
    <dbReference type="NCBI Taxonomy" id="1356359"/>
    <lineage>
        <taxon>Bacteria</taxon>
        <taxon>Bacillati</taxon>
        <taxon>Cyanobacteriota</taxon>
        <taxon>Cyanophyceae</taxon>
        <taxon>Nostocales</taxon>
        <taxon>Nostocaceae</taxon>
        <taxon>Nostoc</taxon>
    </lineage>
</organism>
<reference evidence="2" key="1">
    <citation type="submission" date="2016-04" db="EMBL/GenBank/DDBJ databases">
        <authorList>
            <person name="Tabuchi Yagui T.R."/>
        </authorList>
    </citation>
    <scope>NUCLEOTIDE SEQUENCE [LARGE SCALE GENOMIC DNA]</scope>
</reference>
<dbReference type="AlphaFoldDB" id="A0A367RG99"/>
<evidence type="ECO:0000313" key="1">
    <source>
        <dbReference type="EMBL" id="RCJ34584.1"/>
    </source>
</evidence>
<protein>
    <submittedName>
        <fullName evidence="1">Uncharacterized protein</fullName>
    </submittedName>
</protein>
<dbReference type="Proteomes" id="UP000252085">
    <property type="component" value="Unassembled WGS sequence"/>
</dbReference>
<gene>
    <name evidence="1" type="ORF">A6769_21890</name>
</gene>
<dbReference type="EMBL" id="LXQE01000155">
    <property type="protein sequence ID" value="RCJ34584.1"/>
    <property type="molecule type" value="Genomic_DNA"/>
</dbReference>
<evidence type="ECO:0000313" key="2">
    <source>
        <dbReference type="Proteomes" id="UP000252085"/>
    </source>
</evidence>
<sequence>MRGVEIAERQIKVKTLQNCNTKALLASVGHFLEKFILGLQYRARGGRGVEEQRSRGSRGRNQFKIQKLLPPLSQYPITND</sequence>